<proteinExistence type="predicted"/>
<feature type="domain" description="RING-type" evidence="3">
    <location>
        <begin position="30"/>
        <end position="66"/>
    </location>
</feature>
<dbReference type="RefSeq" id="XP_040781175.1">
    <property type="nucleotide sequence ID" value="XM_040922890.1"/>
</dbReference>
<keyword evidence="1" id="KW-0479">Metal-binding</keyword>
<evidence type="ECO:0000259" key="3">
    <source>
        <dbReference type="PROSITE" id="PS50089"/>
    </source>
</evidence>
<feature type="region of interest" description="Disordered" evidence="2">
    <location>
        <begin position="333"/>
        <end position="353"/>
    </location>
</feature>
<dbReference type="CDD" id="cd16620">
    <property type="entry name" value="vRING-HC-C4C4_RBBP6"/>
    <property type="match status" value="1"/>
</dbReference>
<keyword evidence="5" id="KW-1185">Reference proteome</keyword>
<protein>
    <recommendedName>
        <fullName evidence="3">RING-type domain-containing protein</fullName>
    </recommendedName>
</protein>
<dbReference type="AlphaFoldDB" id="A0A9P4YAV3"/>
<sequence length="353" mass="37358">MAANYVTVTSALAELISSLPQDEVPFKLRCAICSKLAVNAFKTPCCEQMICENCKLTLPSTCPVCEHNPVSADDCKPNNKLRMTTRAFLKTAEKKRDSSQAKDVTPITPITPIDARPSAIPAPPENVSAVRQAAPADDVSAQGDGQATELQQYGPSAGQDAATAAATEDQETLPPPPAEDETALAGEQGAGEAEGEEQQQLEVRGEQNEERDSAEAAAPGESNEGGEIENVDDQQKPAAAFPNAFGFNGMNGQFPNMNLGGGDFGQMNQMQMMMAMQNGMAPNGFGFPMMGMPGMNMDPSMMNMYQMNSGFGAPGMDMSMMNGGMGGFSGGVGTEENWSGPQSWNNGQNNYNH</sequence>
<reference evidence="4" key="1">
    <citation type="journal article" date="2020" name="Phytopathology">
        <title>Genome sequence of the chestnut blight fungus Cryphonectria parasitica EP155: A fundamental resource for an archetypical invasive plant pathogen.</title>
        <authorList>
            <person name="Crouch J.A."/>
            <person name="Dawe A."/>
            <person name="Aerts A."/>
            <person name="Barry K."/>
            <person name="Churchill A.C.L."/>
            <person name="Grimwood J."/>
            <person name="Hillman B."/>
            <person name="Milgroom M.G."/>
            <person name="Pangilinan J."/>
            <person name="Smith M."/>
            <person name="Salamov A."/>
            <person name="Schmutz J."/>
            <person name="Yadav J."/>
            <person name="Grigoriev I.V."/>
            <person name="Nuss D."/>
        </authorList>
    </citation>
    <scope>NUCLEOTIDE SEQUENCE</scope>
    <source>
        <strain evidence="4">EP155</strain>
    </source>
</reference>
<dbReference type="InterPro" id="IPR001841">
    <property type="entry name" value="Znf_RING"/>
</dbReference>
<feature type="compositionally biased region" description="Basic and acidic residues" evidence="2">
    <location>
        <begin position="203"/>
        <end position="214"/>
    </location>
</feature>
<dbReference type="OrthoDB" id="106784at2759"/>
<name>A0A9P4YAV3_CRYP1</name>
<accession>A0A9P4YAV3</accession>
<feature type="non-terminal residue" evidence="4">
    <location>
        <position position="353"/>
    </location>
</feature>
<keyword evidence="1" id="KW-0862">Zinc</keyword>
<feature type="region of interest" description="Disordered" evidence="2">
    <location>
        <begin position="90"/>
        <end position="229"/>
    </location>
</feature>
<evidence type="ECO:0000313" key="5">
    <source>
        <dbReference type="Proteomes" id="UP000803844"/>
    </source>
</evidence>
<keyword evidence="1" id="KW-0863">Zinc-finger</keyword>
<feature type="compositionally biased region" description="Polar residues" evidence="2">
    <location>
        <begin position="143"/>
        <end position="154"/>
    </location>
</feature>
<feature type="compositionally biased region" description="Basic and acidic residues" evidence="2">
    <location>
        <begin position="91"/>
        <end position="100"/>
    </location>
</feature>
<dbReference type="Gene3D" id="3.30.40.10">
    <property type="entry name" value="Zinc/RING finger domain, C3HC4 (zinc finger)"/>
    <property type="match status" value="1"/>
</dbReference>
<dbReference type="SUPFAM" id="SSF57850">
    <property type="entry name" value="RING/U-box"/>
    <property type="match status" value="1"/>
</dbReference>
<comment type="caution">
    <text evidence="4">The sequence shown here is derived from an EMBL/GenBank/DDBJ whole genome shotgun (WGS) entry which is preliminary data.</text>
</comment>
<feature type="compositionally biased region" description="Polar residues" evidence="2">
    <location>
        <begin position="336"/>
        <end position="353"/>
    </location>
</feature>
<organism evidence="4 5">
    <name type="scientific">Cryphonectria parasitica (strain ATCC 38755 / EP155)</name>
    <dbReference type="NCBI Taxonomy" id="660469"/>
    <lineage>
        <taxon>Eukaryota</taxon>
        <taxon>Fungi</taxon>
        <taxon>Dikarya</taxon>
        <taxon>Ascomycota</taxon>
        <taxon>Pezizomycotina</taxon>
        <taxon>Sordariomycetes</taxon>
        <taxon>Sordariomycetidae</taxon>
        <taxon>Diaporthales</taxon>
        <taxon>Cryphonectriaceae</taxon>
        <taxon>Cryphonectria-Endothia species complex</taxon>
        <taxon>Cryphonectria</taxon>
    </lineage>
</organism>
<dbReference type="InterPro" id="IPR013083">
    <property type="entry name" value="Znf_RING/FYVE/PHD"/>
</dbReference>
<evidence type="ECO:0000313" key="4">
    <source>
        <dbReference type="EMBL" id="KAF3770214.1"/>
    </source>
</evidence>
<evidence type="ECO:0000256" key="2">
    <source>
        <dbReference type="SAM" id="MobiDB-lite"/>
    </source>
</evidence>
<dbReference type="PROSITE" id="PS50089">
    <property type="entry name" value="ZF_RING_2"/>
    <property type="match status" value="1"/>
</dbReference>
<dbReference type="Proteomes" id="UP000803844">
    <property type="component" value="Unassembled WGS sequence"/>
</dbReference>
<gene>
    <name evidence="4" type="ORF">M406DRAFT_354327</name>
</gene>
<evidence type="ECO:0000256" key="1">
    <source>
        <dbReference type="PROSITE-ProRule" id="PRU00175"/>
    </source>
</evidence>
<dbReference type="EMBL" id="MU032344">
    <property type="protein sequence ID" value="KAF3770214.1"/>
    <property type="molecule type" value="Genomic_DNA"/>
</dbReference>
<dbReference type="GO" id="GO:0008270">
    <property type="term" value="F:zinc ion binding"/>
    <property type="evidence" value="ECO:0007669"/>
    <property type="project" value="UniProtKB-KW"/>
</dbReference>
<dbReference type="GeneID" id="63840019"/>